<dbReference type="PANTHER" id="PTHR46652">
    <property type="entry name" value="LEUCINE-RICH REPEAT AND IQ DOMAIN-CONTAINING PROTEIN 1-RELATED"/>
    <property type="match status" value="1"/>
</dbReference>
<dbReference type="Gene3D" id="1.10.10.10">
    <property type="entry name" value="Winged helix-like DNA-binding domain superfamily/Winged helix DNA-binding domain"/>
    <property type="match status" value="1"/>
</dbReference>
<proteinExistence type="predicted"/>
<dbReference type="InterPro" id="IPR032675">
    <property type="entry name" value="LRR_dom_sf"/>
</dbReference>
<evidence type="ECO:0000256" key="2">
    <source>
        <dbReference type="ARBA" id="ARBA00022527"/>
    </source>
</evidence>
<dbReference type="SMART" id="SM00255">
    <property type="entry name" value="TIR"/>
    <property type="match status" value="1"/>
</dbReference>
<feature type="domain" description="TIR" evidence="12">
    <location>
        <begin position="880"/>
        <end position="1023"/>
    </location>
</feature>
<dbReference type="GO" id="GO:0004674">
    <property type="term" value="F:protein serine/threonine kinase activity"/>
    <property type="evidence" value="ECO:0007669"/>
    <property type="project" value="UniProtKB-KW"/>
</dbReference>
<dbReference type="Gene3D" id="3.40.50.300">
    <property type="entry name" value="P-loop containing nucleotide triphosphate hydrolases"/>
    <property type="match status" value="1"/>
</dbReference>
<dbReference type="AlphaFoldDB" id="A0A2W4R4H7"/>
<evidence type="ECO:0000259" key="13">
    <source>
        <dbReference type="PROSITE" id="PS51424"/>
    </source>
</evidence>
<dbReference type="GO" id="GO:0005524">
    <property type="term" value="F:ATP binding"/>
    <property type="evidence" value="ECO:0007669"/>
    <property type="project" value="UniProtKB-KW"/>
</dbReference>
<dbReference type="InterPro" id="IPR027417">
    <property type="entry name" value="P-loop_NTPase"/>
</dbReference>
<evidence type="ECO:0000256" key="11">
    <source>
        <dbReference type="ARBA" id="ARBA00048679"/>
    </source>
</evidence>
<evidence type="ECO:0000313" key="15">
    <source>
        <dbReference type="Proteomes" id="UP000249396"/>
    </source>
</evidence>
<dbReference type="PROSITE" id="PS51424">
    <property type="entry name" value="ROC"/>
    <property type="match status" value="1"/>
</dbReference>
<evidence type="ECO:0000256" key="9">
    <source>
        <dbReference type="ARBA" id="ARBA00023134"/>
    </source>
</evidence>
<dbReference type="InterPro" id="IPR000157">
    <property type="entry name" value="TIR_dom"/>
</dbReference>
<dbReference type="InterPro" id="IPR032171">
    <property type="entry name" value="COR-A"/>
</dbReference>
<dbReference type="PROSITE" id="PS50104">
    <property type="entry name" value="TIR"/>
    <property type="match status" value="1"/>
</dbReference>
<evidence type="ECO:0000256" key="10">
    <source>
        <dbReference type="ARBA" id="ARBA00047899"/>
    </source>
</evidence>
<organism evidence="14 15">
    <name type="scientific">Candidatus Methylumidiphilus alinenensis</name>
    <dbReference type="NCBI Taxonomy" id="2202197"/>
    <lineage>
        <taxon>Bacteria</taxon>
        <taxon>Pseudomonadati</taxon>
        <taxon>Pseudomonadota</taxon>
        <taxon>Gammaproteobacteria</taxon>
        <taxon>Methylococcales</taxon>
        <taxon>Candidatus Methylumidiphilus</taxon>
    </lineage>
</organism>
<dbReference type="EC" id="2.7.11.1" evidence="1"/>
<evidence type="ECO:0000256" key="8">
    <source>
        <dbReference type="ARBA" id="ARBA00022840"/>
    </source>
</evidence>
<comment type="caution">
    <text evidence="14">The sequence shown here is derived from an EMBL/GenBank/DDBJ whole genome shotgun (WGS) entry which is preliminary data.</text>
</comment>
<protein>
    <recommendedName>
        <fullName evidence="1">non-specific serine/threonine protein kinase</fullName>
        <ecNumber evidence="1">2.7.11.1</ecNumber>
    </recommendedName>
</protein>
<dbReference type="InterPro" id="IPR001611">
    <property type="entry name" value="Leu-rich_rpt"/>
</dbReference>
<dbReference type="Pfam" id="PF08477">
    <property type="entry name" value="Roc"/>
    <property type="match status" value="1"/>
</dbReference>
<keyword evidence="8" id="KW-0067">ATP-binding</keyword>
<sequence>MLELALPLIEENKKTRDIFLDLRNCGLTEVPGEIGELVWLEELSLSNSDILPLSNEWLYGSRRETQNVGPANHIRRLTSSMTGLPGVIKFFPSGVGTNPFSRLKNLKRLWLKSDDEKRSGLTDLTPLAVLSSLQKLDISGTGIDDLTPLAGLTNLQELHVSGTRVVDLLPLARLKKLRMLSLRRTLAFDLRPLAGLEDLQSLDIGQTKVANLLPLAVLTGLQSLDVRQTPVTDLGPLAGLESLQRLYLVGTKITDLNPLTGLARLQSLDVSETPVANLNPLAGLAGLKSLDVSETPVADLMPLVKLADLQILDIRHTQITDLSPMLPLIRQGIPVKWVARFWEEQGIFVQGCSFINPPTEVVRRGNASILNYFIEKEAQGFDHLYEAKLLIVGQPRAGKTSFLRRLCQPGKPLPKERETTKGIDIHRHEFKLANGRHFRLNVWDFGGQEIYHATHQFFLTKRSLYVLLDDTLNNSKTVQDEGFKYWLEVVDQLSEHSPVVIFQNERGGRSKTIGLAEIKSRFDNVKECYQGNLEHADAVDKLREDLEFFAQKLPHIGEELPACWVSIRAEIEAEALYKPYISQQDYFNIYAKYLEFNREKALHLSRYFHDLGVFLHFQDDMLLAKSVILQNTWATEAVFKILDDEIIKKDRGHFSLRDCQRVWKDSIYADMHAELLALMQNFELCYRLPDAKPDTWLAPQLLPPSKPSDLVNWEQPGDLALRYRYKFMPKGLISRLIVRQHCFVPKSDLGWVTGVLFERDGTEVLAEIPPEGGEIALRARGPERKELLSVIAADLDALNDSFHGLRDRVEKLVPCICSKCRCLAIPEYFEKKRLLQRREDKKLKVECPSSYEDVDVLELLDGIRVNHLPIWAKGESAVEKQKRIFICYSKADDTHKNNLLKHLSGLRDKIATWNDTDLLPGEDWNEKIKEELEKADIVLYLVSRDSMATEYIQTIELPLIEARCQKGDCKLVPVIVRSCDWTTLDFAKYNALPDKDKPVTSKKHWDDEDEAWLKVVEGVKRLVDAFKKDQPL</sequence>
<dbReference type="Pfam" id="PF16095">
    <property type="entry name" value="COR-A"/>
    <property type="match status" value="1"/>
</dbReference>
<dbReference type="InterPro" id="IPR035897">
    <property type="entry name" value="Toll_tir_struct_dom_sf"/>
</dbReference>
<evidence type="ECO:0000256" key="6">
    <source>
        <dbReference type="ARBA" id="ARBA00022741"/>
    </source>
</evidence>
<dbReference type="EMBL" id="QJPH01000343">
    <property type="protein sequence ID" value="PZN77149.1"/>
    <property type="molecule type" value="Genomic_DNA"/>
</dbReference>
<dbReference type="PROSITE" id="PS51450">
    <property type="entry name" value="LRR"/>
    <property type="match status" value="1"/>
</dbReference>
<evidence type="ECO:0000256" key="7">
    <source>
        <dbReference type="ARBA" id="ARBA00022777"/>
    </source>
</evidence>
<dbReference type="PRINTS" id="PR00449">
    <property type="entry name" value="RASTRNSFRMNG"/>
</dbReference>
<comment type="catalytic activity">
    <reaction evidence="11">
        <text>L-seryl-[protein] + ATP = O-phospho-L-seryl-[protein] + ADP + H(+)</text>
        <dbReference type="Rhea" id="RHEA:17989"/>
        <dbReference type="Rhea" id="RHEA-COMP:9863"/>
        <dbReference type="Rhea" id="RHEA-COMP:11604"/>
        <dbReference type="ChEBI" id="CHEBI:15378"/>
        <dbReference type="ChEBI" id="CHEBI:29999"/>
        <dbReference type="ChEBI" id="CHEBI:30616"/>
        <dbReference type="ChEBI" id="CHEBI:83421"/>
        <dbReference type="ChEBI" id="CHEBI:456216"/>
        <dbReference type="EC" id="2.7.11.1"/>
    </reaction>
</comment>
<evidence type="ECO:0000259" key="12">
    <source>
        <dbReference type="PROSITE" id="PS50104"/>
    </source>
</evidence>
<dbReference type="Pfam" id="PF25497">
    <property type="entry name" value="COR-B"/>
    <property type="match status" value="1"/>
</dbReference>
<evidence type="ECO:0000256" key="4">
    <source>
        <dbReference type="ARBA" id="ARBA00022679"/>
    </source>
</evidence>
<dbReference type="GO" id="GO:0007165">
    <property type="term" value="P:signal transduction"/>
    <property type="evidence" value="ECO:0007669"/>
    <property type="project" value="InterPro"/>
</dbReference>
<dbReference type="InterPro" id="IPR036388">
    <property type="entry name" value="WH-like_DNA-bd_sf"/>
</dbReference>
<dbReference type="InterPro" id="IPR050836">
    <property type="entry name" value="SDS22/Internalin_LRR"/>
</dbReference>
<keyword evidence="6" id="KW-0547">Nucleotide-binding</keyword>
<keyword evidence="9" id="KW-0342">GTP-binding</keyword>
<evidence type="ECO:0000256" key="3">
    <source>
        <dbReference type="ARBA" id="ARBA00022614"/>
    </source>
</evidence>
<dbReference type="SUPFAM" id="SSF52200">
    <property type="entry name" value="Toll/Interleukin receptor TIR domain"/>
    <property type="match status" value="1"/>
</dbReference>
<dbReference type="Proteomes" id="UP000249396">
    <property type="component" value="Unassembled WGS sequence"/>
</dbReference>
<dbReference type="SUPFAM" id="SSF52540">
    <property type="entry name" value="P-loop containing nucleoside triphosphate hydrolases"/>
    <property type="match status" value="1"/>
</dbReference>
<gene>
    <name evidence="14" type="ORF">DM484_15240</name>
</gene>
<keyword evidence="2" id="KW-0723">Serine/threonine-protein kinase</keyword>
<reference evidence="14 15" key="1">
    <citation type="journal article" date="2018" name="Aquat. Microb. Ecol.">
        <title>Gammaproteobacterial methanotrophs dominate.</title>
        <authorList>
            <person name="Rissanen A.J."/>
            <person name="Saarenheimo J."/>
            <person name="Tiirola M."/>
            <person name="Peura S."/>
            <person name="Aalto S.L."/>
            <person name="Karvinen A."/>
            <person name="Nykanen H."/>
        </authorList>
    </citation>
    <scope>NUCLEOTIDE SEQUENCE [LARGE SCALE GENOMIC DNA]</scope>
    <source>
        <strain evidence="14">AMbin10</strain>
    </source>
</reference>
<dbReference type="PANTHER" id="PTHR46652:SF3">
    <property type="entry name" value="LEUCINE-RICH REPEAT-CONTAINING PROTEIN 9"/>
    <property type="match status" value="1"/>
</dbReference>
<dbReference type="Gene3D" id="3.30.310.200">
    <property type="match status" value="1"/>
</dbReference>
<keyword evidence="3" id="KW-0433">Leucine-rich repeat</keyword>
<keyword evidence="5" id="KW-0677">Repeat</keyword>
<keyword evidence="4" id="KW-0808">Transferase</keyword>
<name>A0A2W4R4H7_9GAMM</name>
<dbReference type="InterPro" id="IPR020859">
    <property type="entry name" value="ROC"/>
</dbReference>
<keyword evidence="7" id="KW-0418">Kinase</keyword>
<feature type="domain" description="Roc" evidence="13">
    <location>
        <begin position="380"/>
        <end position="553"/>
    </location>
</feature>
<dbReference type="Gene3D" id="1.10.10.2200">
    <property type="match status" value="1"/>
</dbReference>
<dbReference type="SUPFAM" id="SSF52058">
    <property type="entry name" value="L domain-like"/>
    <property type="match status" value="1"/>
</dbReference>
<dbReference type="InterPro" id="IPR057263">
    <property type="entry name" value="COR-B"/>
</dbReference>
<dbReference type="Pfam" id="PF13676">
    <property type="entry name" value="TIR_2"/>
    <property type="match status" value="1"/>
</dbReference>
<dbReference type="Gene3D" id="3.40.50.10140">
    <property type="entry name" value="Toll/interleukin-1 receptor homology (TIR) domain"/>
    <property type="match status" value="1"/>
</dbReference>
<evidence type="ECO:0000256" key="5">
    <source>
        <dbReference type="ARBA" id="ARBA00022737"/>
    </source>
</evidence>
<evidence type="ECO:0000256" key="1">
    <source>
        <dbReference type="ARBA" id="ARBA00012513"/>
    </source>
</evidence>
<comment type="catalytic activity">
    <reaction evidence="10">
        <text>L-threonyl-[protein] + ATP = O-phospho-L-threonyl-[protein] + ADP + H(+)</text>
        <dbReference type="Rhea" id="RHEA:46608"/>
        <dbReference type="Rhea" id="RHEA-COMP:11060"/>
        <dbReference type="Rhea" id="RHEA-COMP:11605"/>
        <dbReference type="ChEBI" id="CHEBI:15378"/>
        <dbReference type="ChEBI" id="CHEBI:30013"/>
        <dbReference type="ChEBI" id="CHEBI:30616"/>
        <dbReference type="ChEBI" id="CHEBI:61977"/>
        <dbReference type="ChEBI" id="CHEBI:456216"/>
        <dbReference type="EC" id="2.7.11.1"/>
    </reaction>
</comment>
<dbReference type="Gene3D" id="3.80.10.10">
    <property type="entry name" value="Ribonuclease Inhibitor"/>
    <property type="match status" value="1"/>
</dbReference>
<evidence type="ECO:0000313" key="14">
    <source>
        <dbReference type="EMBL" id="PZN77149.1"/>
    </source>
</evidence>
<accession>A0A2W4R4H7</accession>